<dbReference type="PRINTS" id="PR00421">
    <property type="entry name" value="THIOREDOXIN"/>
</dbReference>
<dbReference type="EMBL" id="HBFA01016729">
    <property type="protein sequence ID" value="CAD8666270.1"/>
    <property type="molecule type" value="Transcribed_RNA"/>
</dbReference>
<dbReference type="InterPro" id="IPR051063">
    <property type="entry name" value="PDI"/>
</dbReference>
<dbReference type="GO" id="GO:0006457">
    <property type="term" value="P:protein folding"/>
    <property type="evidence" value="ECO:0007669"/>
    <property type="project" value="TreeGrafter"/>
</dbReference>
<protein>
    <recommendedName>
        <fullName evidence="6">Thioredoxin domain-containing protein</fullName>
    </recommendedName>
</protein>
<evidence type="ECO:0000256" key="1">
    <source>
        <dbReference type="ARBA" id="ARBA00006347"/>
    </source>
</evidence>
<evidence type="ECO:0000256" key="2">
    <source>
        <dbReference type="ARBA" id="ARBA00022729"/>
    </source>
</evidence>
<reference evidence="7" key="1">
    <citation type="submission" date="2021-01" db="EMBL/GenBank/DDBJ databases">
        <authorList>
            <person name="Corre E."/>
            <person name="Pelletier E."/>
            <person name="Niang G."/>
            <person name="Scheremetjew M."/>
            <person name="Finn R."/>
            <person name="Kale V."/>
            <person name="Holt S."/>
            <person name="Cochrane G."/>
            <person name="Meng A."/>
            <person name="Brown T."/>
            <person name="Cohen L."/>
        </authorList>
    </citation>
    <scope>NUCLEOTIDE SEQUENCE</scope>
    <source>
        <strain evidence="7">CCMP722</strain>
    </source>
</reference>
<organism evidence="7">
    <name type="scientific">Pyramimonas obovata</name>
    <dbReference type="NCBI Taxonomy" id="1411642"/>
    <lineage>
        <taxon>Eukaryota</taxon>
        <taxon>Viridiplantae</taxon>
        <taxon>Chlorophyta</taxon>
        <taxon>Pyramimonadophyceae</taxon>
        <taxon>Pyramimonadales</taxon>
        <taxon>Pyramimonadaceae</taxon>
        <taxon>Pyramimonas</taxon>
        <taxon>Pyramimonas incertae sedis</taxon>
    </lineage>
</organism>
<dbReference type="InterPro" id="IPR036249">
    <property type="entry name" value="Thioredoxin-like_sf"/>
</dbReference>
<dbReference type="PANTHER" id="PTHR45672">
    <property type="entry name" value="PROTEIN DISULFIDE-ISOMERASE C17H9.14C-RELATED"/>
    <property type="match status" value="1"/>
</dbReference>
<feature type="domain" description="Thioredoxin" evidence="6">
    <location>
        <begin position="11"/>
        <end position="133"/>
    </location>
</feature>
<dbReference type="SUPFAM" id="SSF52833">
    <property type="entry name" value="Thioredoxin-like"/>
    <property type="match status" value="1"/>
</dbReference>
<comment type="similarity">
    <text evidence="1 4">Belongs to the protein disulfide isomerase family.</text>
</comment>
<name>A0A7S0WGM5_9CHLO</name>
<accession>A0A7S0WGM5</accession>
<dbReference type="AlphaFoldDB" id="A0A7S0WGM5"/>
<dbReference type="Gene3D" id="3.40.30.10">
    <property type="entry name" value="Glutaredoxin"/>
    <property type="match status" value="1"/>
</dbReference>
<proteinExistence type="inferred from homology"/>
<evidence type="ECO:0000256" key="4">
    <source>
        <dbReference type="RuleBase" id="RU004208"/>
    </source>
</evidence>
<dbReference type="PROSITE" id="PS00194">
    <property type="entry name" value="THIOREDOXIN_1"/>
    <property type="match status" value="1"/>
</dbReference>
<dbReference type="InterPro" id="IPR013766">
    <property type="entry name" value="Thioredoxin_domain"/>
</dbReference>
<feature type="signal peptide" evidence="5">
    <location>
        <begin position="1"/>
        <end position="26"/>
    </location>
</feature>
<dbReference type="PANTHER" id="PTHR45672:SF3">
    <property type="entry name" value="THIOREDOXIN DOMAIN-CONTAINING PROTEIN 5"/>
    <property type="match status" value="1"/>
</dbReference>
<dbReference type="GO" id="GO:0003756">
    <property type="term" value="F:protein disulfide isomerase activity"/>
    <property type="evidence" value="ECO:0007669"/>
    <property type="project" value="InterPro"/>
</dbReference>
<evidence type="ECO:0000256" key="5">
    <source>
        <dbReference type="SAM" id="SignalP"/>
    </source>
</evidence>
<evidence type="ECO:0000259" key="6">
    <source>
        <dbReference type="PROSITE" id="PS51352"/>
    </source>
</evidence>
<dbReference type="Pfam" id="PF00085">
    <property type="entry name" value="Thioredoxin"/>
    <property type="match status" value="1"/>
</dbReference>
<sequence>MNARYLTVGIALFGALLAAAPTQASASVVALTDSDYKTSISDGKVYFVKYFAPWCGHCKRLAPTWEELAAAVKGVDNLVIAEVDCTTSKDVCSEAGVRGYPTLKVMKDGKEAKSYKGGRDLPALKSFAEETARSYK</sequence>
<keyword evidence="2 5" id="KW-0732">Signal</keyword>
<evidence type="ECO:0000313" key="7">
    <source>
        <dbReference type="EMBL" id="CAD8666270.1"/>
    </source>
</evidence>
<dbReference type="PROSITE" id="PS51352">
    <property type="entry name" value="THIOREDOXIN_2"/>
    <property type="match status" value="1"/>
</dbReference>
<dbReference type="NCBIfam" id="TIGR01126">
    <property type="entry name" value="pdi_dom"/>
    <property type="match status" value="1"/>
</dbReference>
<dbReference type="InterPro" id="IPR005788">
    <property type="entry name" value="PDI_thioredoxin-like_dom"/>
</dbReference>
<evidence type="ECO:0000256" key="3">
    <source>
        <dbReference type="ARBA" id="ARBA00022737"/>
    </source>
</evidence>
<dbReference type="InterPro" id="IPR017937">
    <property type="entry name" value="Thioredoxin_CS"/>
</dbReference>
<dbReference type="GO" id="GO:0005783">
    <property type="term" value="C:endoplasmic reticulum"/>
    <property type="evidence" value="ECO:0007669"/>
    <property type="project" value="TreeGrafter"/>
</dbReference>
<feature type="chain" id="PRO_5030756656" description="Thioredoxin domain-containing protein" evidence="5">
    <location>
        <begin position="27"/>
        <end position="136"/>
    </location>
</feature>
<gene>
    <name evidence="7" type="ORF">POBO1169_LOCUS8560</name>
</gene>
<keyword evidence="3" id="KW-0677">Repeat</keyword>